<gene>
    <name evidence="2" type="ORF">ABGN05_21350</name>
</gene>
<name>A0ABV3SN58_9HYPH</name>
<feature type="transmembrane region" description="Helical" evidence="1">
    <location>
        <begin position="56"/>
        <end position="76"/>
    </location>
</feature>
<dbReference type="RefSeq" id="WP_367956084.1">
    <property type="nucleotide sequence ID" value="NZ_JBDPGJ010000005.1"/>
</dbReference>
<accession>A0ABV3SN58</accession>
<keyword evidence="1" id="KW-0472">Membrane</keyword>
<protein>
    <submittedName>
        <fullName evidence="2">GtrA family protein</fullName>
    </submittedName>
</protein>
<keyword evidence="3" id="KW-1185">Reference proteome</keyword>
<evidence type="ECO:0000313" key="3">
    <source>
        <dbReference type="Proteomes" id="UP001556692"/>
    </source>
</evidence>
<keyword evidence="1" id="KW-0812">Transmembrane</keyword>
<keyword evidence="1" id="KW-1133">Transmembrane helix</keyword>
<comment type="caution">
    <text evidence="2">The sequence shown here is derived from an EMBL/GenBank/DDBJ whole genome shotgun (WGS) entry which is preliminary data.</text>
</comment>
<proteinExistence type="predicted"/>
<feature type="transmembrane region" description="Helical" evidence="1">
    <location>
        <begin position="350"/>
        <end position="367"/>
    </location>
</feature>
<feature type="transmembrane region" description="Helical" evidence="1">
    <location>
        <begin position="83"/>
        <end position="102"/>
    </location>
</feature>
<dbReference type="Proteomes" id="UP001556692">
    <property type="component" value="Unassembled WGS sequence"/>
</dbReference>
<sequence>MATASLAAGADFLHSSNGDNDSLLRIVQVRDLIAGQGWFDLTQYRMGLDGGFVMHWSRIVDAPIVAIVIAGTWLSGSQAIGEAVALILWPILLFASALFLVLRSARLAHGEAAMLPALVTGGTALYAVGVFSPGIIDHHNFQLVQTLAMAWGIIARTPASGLIAGGAAAASLAIGAETMPYVALGGAVVAVLLLLRGRSEAGLAAGFGAGFSAAALAAFVATVPASHWFSVACDSYSVAQFAIAIVAGAGLVAVTRTADRPVATRAAALATLGGAVGALLLIAFPQCVGDPFAEMDPLLRSHWLDMVTEAQSVVTLVVHEPDSVLFWFGTPVLALAVAAHLALRGKLSRGDAALAALIAGAVAVASWQVRGGIISVPLAAILLSGWIARIRSSATAGGAQQALTLSLAWLLSNTLVWGLAGDAIKAGDTAAKTTGVPSACYDEASYEALARLEPTTVAAISNLGASILKYTPHRALAGPYHRNVAGNLANLNILISAPDEARRRIADVGVTILAVCPGDGETTFLSEKAPDGLLARLSAGADVPWLQQVSPEGEALQLYGVRP</sequence>
<feature type="transmembrane region" description="Helical" evidence="1">
    <location>
        <begin position="202"/>
        <end position="223"/>
    </location>
</feature>
<feature type="transmembrane region" description="Helical" evidence="1">
    <location>
        <begin position="114"/>
        <end position="136"/>
    </location>
</feature>
<dbReference type="EMBL" id="JBDPGJ010000005">
    <property type="protein sequence ID" value="MEX0408212.1"/>
    <property type="molecule type" value="Genomic_DNA"/>
</dbReference>
<feature type="transmembrane region" description="Helical" evidence="1">
    <location>
        <begin position="235"/>
        <end position="254"/>
    </location>
</feature>
<feature type="transmembrane region" description="Helical" evidence="1">
    <location>
        <begin position="266"/>
        <end position="284"/>
    </location>
</feature>
<feature type="transmembrane region" description="Helical" evidence="1">
    <location>
        <begin position="324"/>
        <end position="343"/>
    </location>
</feature>
<reference evidence="2 3" key="1">
    <citation type="submission" date="2024-05" db="EMBL/GenBank/DDBJ databases">
        <authorList>
            <person name="Jiang F."/>
        </authorList>
    </citation>
    <scope>NUCLEOTIDE SEQUENCE [LARGE SCALE GENOMIC DNA]</scope>
    <source>
        <strain evidence="2 3">LZ166</strain>
    </source>
</reference>
<organism evidence="2 3">
    <name type="scientific">Aquibium pacificus</name>
    <dbReference type="NCBI Taxonomy" id="3153579"/>
    <lineage>
        <taxon>Bacteria</taxon>
        <taxon>Pseudomonadati</taxon>
        <taxon>Pseudomonadota</taxon>
        <taxon>Alphaproteobacteria</taxon>
        <taxon>Hyphomicrobiales</taxon>
        <taxon>Phyllobacteriaceae</taxon>
        <taxon>Aquibium</taxon>
    </lineage>
</organism>
<evidence type="ECO:0000256" key="1">
    <source>
        <dbReference type="SAM" id="Phobius"/>
    </source>
</evidence>
<evidence type="ECO:0000313" key="2">
    <source>
        <dbReference type="EMBL" id="MEX0408212.1"/>
    </source>
</evidence>
<feature type="transmembrane region" description="Helical" evidence="1">
    <location>
        <begin position="178"/>
        <end position="195"/>
    </location>
</feature>